<name>A0A480AL16_9BURK</name>
<dbReference type="EMBL" id="BJCL01000002">
    <property type="protein sequence ID" value="GCL62261.1"/>
    <property type="molecule type" value="Genomic_DNA"/>
</dbReference>
<sequence>MRTVPFIVGLGGTTRPGSTSERALQVALARAAEQGCDTLLLGGAQLPADIFDPTRSERSPAALALVDALRRADGLLIATPAYHGGISGLVKNALDFTEDLRGDSRVYLSGRAVGCIVCADGAQAMGSTLAAVRALVHALRGWPTPFGATLNASARPFGGPGQDADPAALQACALVADEVVQFARWQQAAG</sequence>
<gene>
    <name evidence="2" type="ORF">AQPW35_13420</name>
</gene>
<reference evidence="3" key="1">
    <citation type="submission" date="2019-03" db="EMBL/GenBank/DDBJ databases">
        <title>Aquabacterium pictum sp.nov., the first bacteriochlorophyll a-containing freshwater bacterium in the genus Aquabacterium of the class Betaproteobacteria.</title>
        <authorList>
            <person name="Hirose S."/>
            <person name="Tank M."/>
            <person name="Hara E."/>
            <person name="Tamaki H."/>
            <person name="Takaichi S."/>
            <person name="Haruta S."/>
            <person name="Hanada S."/>
        </authorList>
    </citation>
    <scope>NUCLEOTIDE SEQUENCE [LARGE SCALE GENOMIC DNA]</scope>
    <source>
        <strain evidence="3">W35</strain>
    </source>
</reference>
<feature type="domain" description="NADPH-dependent FMN reductase-like" evidence="1">
    <location>
        <begin position="7"/>
        <end position="145"/>
    </location>
</feature>
<dbReference type="InterPro" id="IPR029039">
    <property type="entry name" value="Flavoprotein-like_sf"/>
</dbReference>
<dbReference type="Pfam" id="PF03358">
    <property type="entry name" value="FMN_red"/>
    <property type="match status" value="1"/>
</dbReference>
<dbReference type="InterPro" id="IPR005025">
    <property type="entry name" value="FMN_Rdtase-like_dom"/>
</dbReference>
<protein>
    <submittedName>
        <fullName evidence="2">FMN reductase</fullName>
    </submittedName>
</protein>
<dbReference type="AlphaFoldDB" id="A0A480AL16"/>
<dbReference type="RefSeq" id="WP_137731988.1">
    <property type="nucleotide sequence ID" value="NZ_BJCL01000002.1"/>
</dbReference>
<dbReference type="GO" id="GO:0016491">
    <property type="term" value="F:oxidoreductase activity"/>
    <property type="evidence" value="ECO:0007669"/>
    <property type="project" value="InterPro"/>
</dbReference>
<proteinExistence type="predicted"/>
<organism evidence="2 3">
    <name type="scientific">Pseudaquabacterium pictum</name>
    <dbReference type="NCBI Taxonomy" id="2315236"/>
    <lineage>
        <taxon>Bacteria</taxon>
        <taxon>Pseudomonadati</taxon>
        <taxon>Pseudomonadota</taxon>
        <taxon>Betaproteobacteria</taxon>
        <taxon>Burkholderiales</taxon>
        <taxon>Sphaerotilaceae</taxon>
        <taxon>Pseudaquabacterium</taxon>
    </lineage>
</organism>
<evidence type="ECO:0000313" key="3">
    <source>
        <dbReference type="Proteomes" id="UP000301751"/>
    </source>
</evidence>
<dbReference type="Gene3D" id="3.40.50.360">
    <property type="match status" value="1"/>
</dbReference>
<accession>A0A480AL16</accession>
<evidence type="ECO:0000313" key="2">
    <source>
        <dbReference type="EMBL" id="GCL62261.1"/>
    </source>
</evidence>
<keyword evidence="3" id="KW-1185">Reference proteome</keyword>
<comment type="caution">
    <text evidence="2">The sequence shown here is derived from an EMBL/GenBank/DDBJ whole genome shotgun (WGS) entry which is preliminary data.</text>
</comment>
<dbReference type="Proteomes" id="UP000301751">
    <property type="component" value="Unassembled WGS sequence"/>
</dbReference>
<dbReference type="SUPFAM" id="SSF52218">
    <property type="entry name" value="Flavoproteins"/>
    <property type="match status" value="1"/>
</dbReference>
<evidence type="ECO:0000259" key="1">
    <source>
        <dbReference type="Pfam" id="PF03358"/>
    </source>
</evidence>
<dbReference type="OrthoDB" id="1643408at2"/>